<dbReference type="PANTHER" id="PTHR24421">
    <property type="entry name" value="NITRATE/NITRITE SENSOR PROTEIN NARX-RELATED"/>
    <property type="match status" value="1"/>
</dbReference>
<keyword evidence="6" id="KW-0004">4Fe-4S</keyword>
<keyword evidence="12 21" id="KW-0418">Kinase</keyword>
<evidence type="ECO:0000256" key="13">
    <source>
        <dbReference type="ARBA" id="ARBA00022840"/>
    </source>
</evidence>
<evidence type="ECO:0000313" key="22">
    <source>
        <dbReference type="Proteomes" id="UP001484239"/>
    </source>
</evidence>
<name>A0ABU9EFT0_9BACT</name>
<evidence type="ECO:0000313" key="21">
    <source>
        <dbReference type="EMBL" id="MEK9502825.1"/>
    </source>
</evidence>
<evidence type="ECO:0000256" key="9">
    <source>
        <dbReference type="ARBA" id="ARBA00022679"/>
    </source>
</evidence>
<keyword evidence="8" id="KW-0597">Phosphoprotein</keyword>
<dbReference type="Gene3D" id="1.20.5.1930">
    <property type="match status" value="1"/>
</dbReference>
<sequence length="343" mass="37443">MTDPRYKAIFDRSPDGILLVDGDGVIQQANARALEMFGYAEAGLAGVRVEALIPREARAAHVGQRENYQRGPAVRPMGIGLELRALGADGLEFPVEVSLAPVEGEGGARWTVATVRDVSARRRLQDFSAGALRASEDERARIARELHDDTAQRLATVLVRLRLLADKVADPDARAACAEIRDAIADTAEGVRRIARGLRPPELQDAGLGSALRSHVRRLEEDGPLDIDLELTAVDRIQDLDTALITYRIVQESLSNVVRHSRSPRVRVRVGVHEQEVQGVVQDEGVGFRTEHDLVHGRGLGLIGMQERATMLGGRVWVESCPGEGTTVRFRLPLERARVGAHG</sequence>
<evidence type="ECO:0000256" key="14">
    <source>
        <dbReference type="ARBA" id="ARBA00023004"/>
    </source>
</evidence>
<evidence type="ECO:0000256" key="1">
    <source>
        <dbReference type="ARBA" id="ARBA00000085"/>
    </source>
</evidence>
<dbReference type="CDD" id="cd16917">
    <property type="entry name" value="HATPase_UhpB-NarQ-NarX-like"/>
    <property type="match status" value="1"/>
</dbReference>
<evidence type="ECO:0000256" key="6">
    <source>
        <dbReference type="ARBA" id="ARBA00022485"/>
    </source>
</evidence>
<dbReference type="PRINTS" id="PR00344">
    <property type="entry name" value="BCTRLSENSOR"/>
</dbReference>
<dbReference type="Gene3D" id="3.30.565.10">
    <property type="entry name" value="Histidine kinase-like ATPase, C-terminal domain"/>
    <property type="match status" value="1"/>
</dbReference>
<keyword evidence="9" id="KW-0808">Transferase</keyword>
<comment type="function">
    <text evidence="17">Member of the two-component regulatory system NreB/NreC involved in the control of dissimilatory nitrate/nitrite reduction in response to oxygen. NreB functions as a direct oxygen sensor histidine kinase which is autophosphorylated, in the absence of oxygen, probably at the conserved histidine residue, and transfers its phosphate group probably to a conserved aspartate residue of NreC. NreB/NreC activates the expression of the nitrate (narGHJI) and nitrite (nir) reductase operons, as well as the putative nitrate transporter gene narT.</text>
</comment>
<protein>
    <recommendedName>
        <fullName evidence="5">Oxygen sensor histidine kinase NreB</fullName>
        <ecNumber evidence="4">2.7.13.3</ecNumber>
    </recommendedName>
    <alternativeName>
        <fullName evidence="18">Nitrogen regulation protein B</fullName>
    </alternativeName>
</protein>
<dbReference type="GO" id="GO:0016301">
    <property type="term" value="F:kinase activity"/>
    <property type="evidence" value="ECO:0007669"/>
    <property type="project" value="UniProtKB-KW"/>
</dbReference>
<dbReference type="InterPro" id="IPR035965">
    <property type="entry name" value="PAS-like_dom_sf"/>
</dbReference>
<dbReference type="RefSeq" id="WP_405281034.1">
    <property type="nucleotide sequence ID" value="NZ_JBBHLI010000015.1"/>
</dbReference>
<evidence type="ECO:0000256" key="8">
    <source>
        <dbReference type="ARBA" id="ARBA00022553"/>
    </source>
</evidence>
<keyword evidence="10" id="KW-0479">Metal-binding</keyword>
<dbReference type="Pfam" id="PF07730">
    <property type="entry name" value="HisKA_3"/>
    <property type="match status" value="1"/>
</dbReference>
<dbReference type="Pfam" id="PF13426">
    <property type="entry name" value="PAS_9"/>
    <property type="match status" value="1"/>
</dbReference>
<gene>
    <name evidence="21" type="ORF">WI372_17650</name>
</gene>
<dbReference type="CDD" id="cd00130">
    <property type="entry name" value="PAS"/>
    <property type="match status" value="1"/>
</dbReference>
<dbReference type="EMBL" id="JBBHLI010000015">
    <property type="protein sequence ID" value="MEK9502825.1"/>
    <property type="molecule type" value="Genomic_DNA"/>
</dbReference>
<evidence type="ECO:0000256" key="3">
    <source>
        <dbReference type="ARBA" id="ARBA00004496"/>
    </source>
</evidence>
<comment type="cofactor">
    <cofactor evidence="2">
        <name>[4Fe-4S] cluster</name>
        <dbReference type="ChEBI" id="CHEBI:49883"/>
    </cofactor>
</comment>
<dbReference type="InterPro" id="IPR004358">
    <property type="entry name" value="Sig_transdc_His_kin-like_C"/>
</dbReference>
<evidence type="ECO:0000256" key="11">
    <source>
        <dbReference type="ARBA" id="ARBA00022741"/>
    </source>
</evidence>
<dbReference type="Pfam" id="PF02518">
    <property type="entry name" value="HATPase_c"/>
    <property type="match status" value="1"/>
</dbReference>
<dbReference type="InterPro" id="IPR005467">
    <property type="entry name" value="His_kinase_dom"/>
</dbReference>
<evidence type="ECO:0000259" key="20">
    <source>
        <dbReference type="PROSITE" id="PS50112"/>
    </source>
</evidence>
<dbReference type="PANTHER" id="PTHR24421:SF10">
    <property type="entry name" value="NITRATE_NITRITE SENSOR PROTEIN NARQ"/>
    <property type="match status" value="1"/>
</dbReference>
<keyword evidence="13" id="KW-0067">ATP-binding</keyword>
<dbReference type="SUPFAM" id="SSF55785">
    <property type="entry name" value="PYP-like sensor domain (PAS domain)"/>
    <property type="match status" value="1"/>
</dbReference>
<evidence type="ECO:0000256" key="4">
    <source>
        <dbReference type="ARBA" id="ARBA00012438"/>
    </source>
</evidence>
<organism evidence="21 22">
    <name type="scientific">Gaopeijia maritima</name>
    <dbReference type="NCBI Taxonomy" id="3119007"/>
    <lineage>
        <taxon>Bacteria</taxon>
        <taxon>Pseudomonadati</taxon>
        <taxon>Gemmatimonadota</taxon>
        <taxon>Longimicrobiia</taxon>
        <taxon>Gaopeijiales</taxon>
        <taxon>Gaopeijiaceae</taxon>
        <taxon>Gaopeijia</taxon>
    </lineage>
</organism>
<dbReference type="EC" id="2.7.13.3" evidence="4"/>
<dbReference type="SUPFAM" id="SSF55874">
    <property type="entry name" value="ATPase domain of HSP90 chaperone/DNA topoisomerase II/histidine kinase"/>
    <property type="match status" value="1"/>
</dbReference>
<dbReference type="PROSITE" id="PS50112">
    <property type="entry name" value="PAS"/>
    <property type="match status" value="1"/>
</dbReference>
<keyword evidence="15" id="KW-0902">Two-component regulatory system</keyword>
<keyword evidence="14" id="KW-0408">Iron</keyword>
<dbReference type="Proteomes" id="UP001484239">
    <property type="component" value="Unassembled WGS sequence"/>
</dbReference>
<evidence type="ECO:0000256" key="17">
    <source>
        <dbReference type="ARBA" id="ARBA00024827"/>
    </source>
</evidence>
<dbReference type="InterPro" id="IPR036890">
    <property type="entry name" value="HATPase_C_sf"/>
</dbReference>
<evidence type="ECO:0000256" key="2">
    <source>
        <dbReference type="ARBA" id="ARBA00001966"/>
    </source>
</evidence>
<evidence type="ECO:0000259" key="19">
    <source>
        <dbReference type="PROSITE" id="PS50109"/>
    </source>
</evidence>
<dbReference type="SMART" id="SM00387">
    <property type="entry name" value="HATPase_c"/>
    <property type="match status" value="1"/>
</dbReference>
<keyword evidence="16" id="KW-0411">Iron-sulfur</keyword>
<dbReference type="SMART" id="SM00091">
    <property type="entry name" value="PAS"/>
    <property type="match status" value="1"/>
</dbReference>
<feature type="domain" description="PAS" evidence="20">
    <location>
        <begin position="2"/>
        <end position="46"/>
    </location>
</feature>
<comment type="subcellular location">
    <subcellularLocation>
        <location evidence="3">Cytoplasm</location>
    </subcellularLocation>
</comment>
<evidence type="ECO:0000256" key="5">
    <source>
        <dbReference type="ARBA" id="ARBA00017322"/>
    </source>
</evidence>
<accession>A0ABU9EFT0</accession>
<comment type="catalytic activity">
    <reaction evidence="1">
        <text>ATP + protein L-histidine = ADP + protein N-phospho-L-histidine.</text>
        <dbReference type="EC" id="2.7.13.3"/>
    </reaction>
</comment>
<keyword evidence="11" id="KW-0547">Nucleotide-binding</keyword>
<evidence type="ECO:0000256" key="15">
    <source>
        <dbReference type="ARBA" id="ARBA00023012"/>
    </source>
</evidence>
<comment type="caution">
    <text evidence="21">The sequence shown here is derived from an EMBL/GenBank/DDBJ whole genome shotgun (WGS) entry which is preliminary data.</text>
</comment>
<keyword evidence="7" id="KW-0963">Cytoplasm</keyword>
<proteinExistence type="predicted"/>
<evidence type="ECO:0000256" key="7">
    <source>
        <dbReference type="ARBA" id="ARBA00022490"/>
    </source>
</evidence>
<dbReference type="NCBIfam" id="TIGR00229">
    <property type="entry name" value="sensory_box"/>
    <property type="match status" value="1"/>
</dbReference>
<dbReference type="Gene3D" id="3.30.450.20">
    <property type="entry name" value="PAS domain"/>
    <property type="match status" value="1"/>
</dbReference>
<feature type="domain" description="Histidine kinase" evidence="19">
    <location>
        <begin position="145"/>
        <end position="336"/>
    </location>
</feature>
<dbReference type="InterPro" id="IPR003594">
    <property type="entry name" value="HATPase_dom"/>
</dbReference>
<dbReference type="InterPro" id="IPR050482">
    <property type="entry name" value="Sensor_HK_TwoCompSys"/>
</dbReference>
<evidence type="ECO:0000256" key="18">
    <source>
        <dbReference type="ARBA" id="ARBA00030800"/>
    </source>
</evidence>
<reference evidence="21 22" key="1">
    <citation type="submission" date="2024-02" db="EMBL/GenBank/DDBJ databases">
        <title>A novel Gemmatimonadota bacterium.</title>
        <authorList>
            <person name="Du Z.-J."/>
            <person name="Ye Y.-Q."/>
        </authorList>
    </citation>
    <scope>NUCLEOTIDE SEQUENCE [LARGE SCALE GENOMIC DNA]</scope>
    <source>
        <strain evidence="21 22">DH-20</strain>
    </source>
</reference>
<dbReference type="PROSITE" id="PS50109">
    <property type="entry name" value="HIS_KIN"/>
    <property type="match status" value="1"/>
</dbReference>
<evidence type="ECO:0000256" key="10">
    <source>
        <dbReference type="ARBA" id="ARBA00022723"/>
    </source>
</evidence>
<evidence type="ECO:0000256" key="12">
    <source>
        <dbReference type="ARBA" id="ARBA00022777"/>
    </source>
</evidence>
<keyword evidence="22" id="KW-1185">Reference proteome</keyword>
<dbReference type="InterPro" id="IPR011712">
    <property type="entry name" value="Sig_transdc_His_kin_sub3_dim/P"/>
</dbReference>
<dbReference type="InterPro" id="IPR000014">
    <property type="entry name" value="PAS"/>
</dbReference>
<evidence type="ECO:0000256" key="16">
    <source>
        <dbReference type="ARBA" id="ARBA00023014"/>
    </source>
</evidence>